<dbReference type="GO" id="GO:0004386">
    <property type="term" value="F:helicase activity"/>
    <property type="evidence" value="ECO:0007669"/>
    <property type="project" value="UniProtKB-KW"/>
</dbReference>
<keyword evidence="2" id="KW-0547">Nucleotide-binding</keyword>
<keyword evidence="1" id="KW-0472">Membrane</keyword>
<keyword evidence="1" id="KW-0812">Transmembrane</keyword>
<feature type="transmembrane region" description="Helical" evidence="1">
    <location>
        <begin position="7"/>
        <end position="31"/>
    </location>
</feature>
<reference evidence="2 3" key="1">
    <citation type="submission" date="2019-03" db="EMBL/GenBank/DDBJ databases">
        <title>Genomic Encyclopedia of Type Strains, Phase IV (KMG-IV): sequencing the most valuable type-strain genomes for metagenomic binning, comparative biology and taxonomic classification.</title>
        <authorList>
            <person name="Goeker M."/>
        </authorList>
    </citation>
    <scope>NUCLEOTIDE SEQUENCE [LARGE SCALE GENOMIC DNA]</scope>
    <source>
        <strain evidence="2 3">DSM 21100</strain>
    </source>
</reference>
<dbReference type="EMBL" id="SMAD01000008">
    <property type="protein sequence ID" value="TCS86224.1"/>
    <property type="molecule type" value="Genomic_DNA"/>
</dbReference>
<dbReference type="Gene3D" id="3.30.565.60">
    <property type="match status" value="1"/>
</dbReference>
<keyword evidence="3" id="KW-1185">Reference proteome</keyword>
<evidence type="ECO:0000256" key="1">
    <source>
        <dbReference type="SAM" id="Phobius"/>
    </source>
</evidence>
<sequence length="135" mass="15086">MGQRSHLNLFAILFCWEVISPLPTFAIHLHIMNTAIYEQSGHGAIISNEANLRRIFTPRNKLIAGFCGDIGMIEKYGSGIRRVFSHFKTAGLPPPEFRNILEGFQITIFDGKKSGRVAGSNERQPIKKGIIECTN</sequence>
<dbReference type="OrthoDB" id="613884at2"/>
<keyword evidence="1" id="KW-1133">Transmembrane helix</keyword>
<dbReference type="AlphaFoldDB" id="A0A4V2UTI1"/>
<accession>A0A4V2UTI1</accession>
<name>A0A4V2UTI1_9SPHI</name>
<comment type="caution">
    <text evidence="2">The sequence shown here is derived from an EMBL/GenBank/DDBJ whole genome shotgun (WGS) entry which is preliminary data.</text>
</comment>
<evidence type="ECO:0000313" key="2">
    <source>
        <dbReference type="EMBL" id="TCS86224.1"/>
    </source>
</evidence>
<organism evidence="2 3">
    <name type="scientific">Anseongella ginsenosidimutans</name>
    <dbReference type="NCBI Taxonomy" id="496056"/>
    <lineage>
        <taxon>Bacteria</taxon>
        <taxon>Pseudomonadati</taxon>
        <taxon>Bacteroidota</taxon>
        <taxon>Sphingobacteriia</taxon>
        <taxon>Sphingobacteriales</taxon>
        <taxon>Sphingobacteriaceae</taxon>
        <taxon>Anseongella</taxon>
    </lineage>
</organism>
<keyword evidence="2" id="KW-0378">Hydrolase</keyword>
<gene>
    <name evidence="2" type="ORF">EDD80_10815</name>
</gene>
<protein>
    <submittedName>
        <fullName evidence="2">ATP-dependent DNA helicase recG-like protein</fullName>
    </submittedName>
</protein>
<keyword evidence="2" id="KW-0347">Helicase</keyword>
<dbReference type="Proteomes" id="UP000295807">
    <property type="component" value="Unassembled WGS sequence"/>
</dbReference>
<evidence type="ECO:0000313" key="3">
    <source>
        <dbReference type="Proteomes" id="UP000295807"/>
    </source>
</evidence>
<proteinExistence type="predicted"/>
<keyword evidence="2" id="KW-0067">ATP-binding</keyword>
<dbReference type="Pfam" id="PF13749">
    <property type="entry name" value="HATPase_c_4"/>
    <property type="match status" value="1"/>
</dbReference>
<dbReference type="InterPro" id="IPR038475">
    <property type="entry name" value="RecG_C_sf"/>
</dbReference>